<keyword evidence="6" id="KW-0378">Hydrolase</keyword>
<keyword evidence="4" id="KW-0540">Nuclease</keyword>
<evidence type="ECO:0000256" key="7">
    <source>
        <dbReference type="ARBA" id="ARBA00023242"/>
    </source>
</evidence>
<sequence>MMIRSAVVKWPGSTHDAFILRQSAIATTMANGVVGDSWLLGDSGYPLHSWLLTPFNDPETGPERRYNKSLKTSRCLIERLFGVLKTRFRCLDKTGGGLQFVPEKCVKIVLSCFYLHNLAKKLNLPDDNEDQIQLVLLDEFDDDLNAQGIITGTQVRNAVVDSYFS</sequence>
<keyword evidence="7" id="KW-0539">Nucleus</keyword>
<evidence type="ECO:0000256" key="2">
    <source>
        <dbReference type="ARBA" id="ARBA00004123"/>
    </source>
</evidence>
<dbReference type="OrthoDB" id="10062286at2759"/>
<dbReference type="GO" id="GO:0004518">
    <property type="term" value="F:nuclease activity"/>
    <property type="evidence" value="ECO:0007669"/>
    <property type="project" value="UniProtKB-KW"/>
</dbReference>
<dbReference type="PANTHER" id="PTHR22930:SF267">
    <property type="entry name" value="NUCLEASE HARBI1-RELATED"/>
    <property type="match status" value="1"/>
</dbReference>
<comment type="caution">
    <text evidence="9">The sequence shown here is derived from an EMBL/GenBank/DDBJ whole genome shotgun (WGS) entry which is preliminary data.</text>
</comment>
<evidence type="ECO:0000256" key="1">
    <source>
        <dbReference type="ARBA" id="ARBA00001968"/>
    </source>
</evidence>
<comment type="subcellular location">
    <subcellularLocation>
        <location evidence="2">Nucleus</location>
    </subcellularLocation>
</comment>
<organism evidence="9 10">
    <name type="scientific">Didymodactylos carnosus</name>
    <dbReference type="NCBI Taxonomy" id="1234261"/>
    <lineage>
        <taxon>Eukaryota</taxon>
        <taxon>Metazoa</taxon>
        <taxon>Spiralia</taxon>
        <taxon>Gnathifera</taxon>
        <taxon>Rotifera</taxon>
        <taxon>Eurotatoria</taxon>
        <taxon>Bdelloidea</taxon>
        <taxon>Philodinida</taxon>
        <taxon>Philodinidae</taxon>
        <taxon>Didymodactylos</taxon>
    </lineage>
</organism>
<evidence type="ECO:0000256" key="3">
    <source>
        <dbReference type="ARBA" id="ARBA00006958"/>
    </source>
</evidence>
<name>A0A8S2XK04_9BILA</name>
<protein>
    <recommendedName>
        <fullName evidence="8">DDE Tnp4 domain-containing protein</fullName>
    </recommendedName>
</protein>
<dbReference type="GO" id="GO:0016787">
    <property type="term" value="F:hydrolase activity"/>
    <property type="evidence" value="ECO:0007669"/>
    <property type="project" value="UniProtKB-KW"/>
</dbReference>
<dbReference type="AlphaFoldDB" id="A0A8S2XK04"/>
<dbReference type="GO" id="GO:0046872">
    <property type="term" value="F:metal ion binding"/>
    <property type="evidence" value="ECO:0007669"/>
    <property type="project" value="UniProtKB-KW"/>
</dbReference>
<evidence type="ECO:0000313" key="9">
    <source>
        <dbReference type="EMBL" id="CAF4498472.1"/>
    </source>
</evidence>
<dbReference type="EMBL" id="CAJOBC010105581">
    <property type="protein sequence ID" value="CAF4498472.1"/>
    <property type="molecule type" value="Genomic_DNA"/>
</dbReference>
<evidence type="ECO:0000259" key="8">
    <source>
        <dbReference type="Pfam" id="PF13359"/>
    </source>
</evidence>
<comment type="similarity">
    <text evidence="3">Belongs to the HARBI1 family.</text>
</comment>
<evidence type="ECO:0000256" key="5">
    <source>
        <dbReference type="ARBA" id="ARBA00022723"/>
    </source>
</evidence>
<proteinExistence type="inferred from homology"/>
<comment type="cofactor">
    <cofactor evidence="1">
        <name>a divalent metal cation</name>
        <dbReference type="ChEBI" id="CHEBI:60240"/>
    </cofactor>
</comment>
<gene>
    <name evidence="9" type="ORF">SRO942_LOCUS44709</name>
</gene>
<evidence type="ECO:0000256" key="4">
    <source>
        <dbReference type="ARBA" id="ARBA00022722"/>
    </source>
</evidence>
<reference evidence="9" key="1">
    <citation type="submission" date="2021-02" db="EMBL/GenBank/DDBJ databases">
        <authorList>
            <person name="Nowell W R."/>
        </authorList>
    </citation>
    <scope>NUCLEOTIDE SEQUENCE</scope>
</reference>
<evidence type="ECO:0000313" key="10">
    <source>
        <dbReference type="Proteomes" id="UP000681722"/>
    </source>
</evidence>
<feature type="domain" description="DDE Tnp4" evidence="8">
    <location>
        <begin position="3"/>
        <end position="117"/>
    </location>
</feature>
<dbReference type="InterPro" id="IPR027806">
    <property type="entry name" value="HARBI1_dom"/>
</dbReference>
<dbReference type="PANTHER" id="PTHR22930">
    <property type="match status" value="1"/>
</dbReference>
<dbReference type="Proteomes" id="UP000681722">
    <property type="component" value="Unassembled WGS sequence"/>
</dbReference>
<dbReference type="InterPro" id="IPR045249">
    <property type="entry name" value="HARBI1-like"/>
</dbReference>
<accession>A0A8S2XK04</accession>
<dbReference type="Pfam" id="PF13359">
    <property type="entry name" value="DDE_Tnp_4"/>
    <property type="match status" value="1"/>
</dbReference>
<keyword evidence="5" id="KW-0479">Metal-binding</keyword>
<dbReference type="GO" id="GO:0005634">
    <property type="term" value="C:nucleus"/>
    <property type="evidence" value="ECO:0007669"/>
    <property type="project" value="UniProtKB-SubCell"/>
</dbReference>
<evidence type="ECO:0000256" key="6">
    <source>
        <dbReference type="ARBA" id="ARBA00022801"/>
    </source>
</evidence>